<dbReference type="PROSITE" id="PS50937">
    <property type="entry name" value="HTH_MERR_2"/>
    <property type="match status" value="1"/>
</dbReference>
<accession>A0A6S7C567</accession>
<evidence type="ECO:0000256" key="2">
    <source>
        <dbReference type="ARBA" id="ARBA00023125"/>
    </source>
</evidence>
<dbReference type="PROSITE" id="PS00552">
    <property type="entry name" value="HTH_MERR_1"/>
    <property type="match status" value="1"/>
</dbReference>
<sequence>MNIGELAQRTGLAPSRIHSYESAGLLKTVTRPHADNRTYLPEAMLALTFITAAQQAGFGLDEIRPLLPLGRDGWDPSALLAALRRKVDKIQSLEARLAHSKAQLVALMRDAATRPDGADRELCAQRVLARVMGRTA</sequence>
<dbReference type="SUPFAM" id="SSF46955">
    <property type="entry name" value="Putative DNA-binding domain"/>
    <property type="match status" value="1"/>
</dbReference>
<dbReference type="Proteomes" id="UP000494272">
    <property type="component" value="Unassembled WGS sequence"/>
</dbReference>
<dbReference type="Pfam" id="PF09278">
    <property type="entry name" value="MerR-DNA-bind"/>
    <property type="match status" value="1"/>
</dbReference>
<evidence type="ECO:0000256" key="1">
    <source>
        <dbReference type="ARBA" id="ARBA00023015"/>
    </source>
</evidence>
<evidence type="ECO:0000313" key="7">
    <source>
        <dbReference type="Proteomes" id="UP000494272"/>
    </source>
</evidence>
<evidence type="ECO:0000256" key="3">
    <source>
        <dbReference type="ARBA" id="ARBA00023163"/>
    </source>
</evidence>
<dbReference type="AlphaFoldDB" id="A0A6S7C567"/>
<evidence type="ECO:0000313" key="6">
    <source>
        <dbReference type="EMBL" id="CAB3832106.1"/>
    </source>
</evidence>
<dbReference type="InterPro" id="IPR000551">
    <property type="entry name" value="MerR-type_HTH_dom"/>
</dbReference>
<evidence type="ECO:0000256" key="4">
    <source>
        <dbReference type="SAM" id="Coils"/>
    </source>
</evidence>
<name>A0A6S7C567_9BURK</name>
<dbReference type="Gene3D" id="1.10.1660.10">
    <property type="match status" value="1"/>
</dbReference>
<dbReference type="SMART" id="SM00422">
    <property type="entry name" value="HTH_MERR"/>
    <property type="match status" value="1"/>
</dbReference>
<evidence type="ECO:0000259" key="5">
    <source>
        <dbReference type="PROSITE" id="PS50937"/>
    </source>
</evidence>
<keyword evidence="4" id="KW-0175">Coiled coil</keyword>
<dbReference type="EMBL" id="CADIKW010000001">
    <property type="protein sequence ID" value="CAB3832106.1"/>
    <property type="molecule type" value="Genomic_DNA"/>
</dbReference>
<proteinExistence type="predicted"/>
<dbReference type="InterPro" id="IPR015358">
    <property type="entry name" value="Tscrpt_reg_MerR_DNA-bd"/>
</dbReference>
<dbReference type="InterPro" id="IPR047057">
    <property type="entry name" value="MerR_fam"/>
</dbReference>
<reference evidence="6 7" key="1">
    <citation type="submission" date="2020-04" db="EMBL/GenBank/DDBJ databases">
        <authorList>
            <person name="De Canck E."/>
        </authorList>
    </citation>
    <scope>NUCLEOTIDE SEQUENCE [LARGE SCALE GENOMIC DNA]</scope>
    <source>
        <strain evidence="6 7">LMG 26841</strain>
    </source>
</reference>
<dbReference type="GO" id="GO:0003677">
    <property type="term" value="F:DNA binding"/>
    <property type="evidence" value="ECO:0007669"/>
    <property type="project" value="UniProtKB-KW"/>
</dbReference>
<organism evidence="6 7">
    <name type="scientific">Achromobacter dolens</name>
    <dbReference type="NCBI Taxonomy" id="1287738"/>
    <lineage>
        <taxon>Bacteria</taxon>
        <taxon>Pseudomonadati</taxon>
        <taxon>Pseudomonadota</taxon>
        <taxon>Betaproteobacteria</taxon>
        <taxon>Burkholderiales</taxon>
        <taxon>Alcaligenaceae</taxon>
        <taxon>Achromobacter</taxon>
    </lineage>
</organism>
<dbReference type="PANTHER" id="PTHR30204">
    <property type="entry name" value="REDOX-CYCLING DRUG-SENSING TRANSCRIPTIONAL ACTIVATOR SOXR"/>
    <property type="match status" value="1"/>
</dbReference>
<dbReference type="GO" id="GO:0003700">
    <property type="term" value="F:DNA-binding transcription factor activity"/>
    <property type="evidence" value="ECO:0007669"/>
    <property type="project" value="InterPro"/>
</dbReference>
<keyword evidence="7" id="KW-1185">Reference proteome</keyword>
<gene>
    <name evidence="6" type="ORF">LMG26841_01020</name>
</gene>
<protein>
    <recommendedName>
        <fullName evidence="5">HTH merR-type domain-containing protein</fullName>
    </recommendedName>
</protein>
<keyword evidence="2" id="KW-0238">DNA-binding</keyword>
<feature type="coiled-coil region" evidence="4">
    <location>
        <begin position="83"/>
        <end position="110"/>
    </location>
</feature>
<dbReference type="InterPro" id="IPR009061">
    <property type="entry name" value="DNA-bd_dom_put_sf"/>
</dbReference>
<dbReference type="GeneID" id="94354567"/>
<dbReference type="RefSeq" id="WP_054502344.1">
    <property type="nucleotide sequence ID" value="NZ_CADIJW010000022.1"/>
</dbReference>
<keyword evidence="3" id="KW-0804">Transcription</keyword>
<keyword evidence="1" id="KW-0805">Transcription regulation</keyword>
<dbReference type="PRINTS" id="PR00040">
    <property type="entry name" value="HTHMERR"/>
</dbReference>
<dbReference type="Pfam" id="PF00376">
    <property type="entry name" value="MerR"/>
    <property type="match status" value="1"/>
</dbReference>
<feature type="domain" description="HTH merR-type" evidence="5">
    <location>
        <begin position="1"/>
        <end position="69"/>
    </location>
</feature>
<dbReference type="PANTHER" id="PTHR30204:SF94">
    <property type="entry name" value="HEAVY METAL-DEPENDENT TRANSCRIPTIONAL REGULATOR HI_0293-RELATED"/>
    <property type="match status" value="1"/>
</dbReference>